<accession>A0A077PTZ7</accession>
<evidence type="ECO:0000256" key="3">
    <source>
        <dbReference type="ARBA" id="ARBA00023172"/>
    </source>
</evidence>
<dbReference type="PROSITE" id="PS51898">
    <property type="entry name" value="TYR_RECOMBINASE"/>
    <property type="match status" value="1"/>
</dbReference>
<dbReference type="Pfam" id="PF00589">
    <property type="entry name" value="Phage_integrase"/>
    <property type="match status" value="1"/>
</dbReference>
<comment type="caution">
    <text evidence="6">The sequence shown here is derived from an EMBL/GenBank/DDBJ whole genome shotgun (WGS) entry which is preliminary data.</text>
</comment>
<dbReference type="PIRSF" id="PIRSF004576">
    <property type="entry name" value="Resolvase_Rsv"/>
    <property type="match status" value="1"/>
</dbReference>
<sequence length="255" mass="28648">MTTLPREILQNSRNVVSVHNVPPAVPVGMDYTLAYALRQLAAATTGYPLYLLAPEVAVLLDGVTDLRQRVLFDLIWNTGARINEALAVTPDDIVLDAARPFVVLHTLKQRQQPRPGRPRKNQPVKRAVPLLDEAFTVRLRDHLATFTRHRTKPIWGITDDTARNWLNTALDECQRRGIRFSIPGITPKTLRHSFAMHLAMHGALPATLQAYMGHRDFKSTQHYLRVFALDVGIGRNRGIQFTFPADPAIISMVTP</sequence>
<evidence type="ECO:0000256" key="1">
    <source>
        <dbReference type="ARBA" id="ARBA00022829"/>
    </source>
</evidence>
<dbReference type="GO" id="GO:0006310">
    <property type="term" value="P:DNA recombination"/>
    <property type="evidence" value="ECO:0007669"/>
    <property type="project" value="UniProtKB-KW"/>
</dbReference>
<dbReference type="GO" id="GO:0007059">
    <property type="term" value="P:chromosome segregation"/>
    <property type="evidence" value="ECO:0007669"/>
    <property type="project" value="UniProtKB-KW"/>
</dbReference>
<dbReference type="InterPro" id="IPR013762">
    <property type="entry name" value="Integrase-like_cat_sf"/>
</dbReference>
<dbReference type="AlphaFoldDB" id="A0A077PTZ7"/>
<gene>
    <name evidence="6" type="primary">intM</name>
    <name evidence="6" type="ORF">XBKB1_2380018</name>
</gene>
<dbReference type="EMBL" id="CBSZ010000155">
    <property type="protein sequence ID" value="CDH24102.1"/>
    <property type="molecule type" value="Genomic_DNA"/>
</dbReference>
<dbReference type="InterPro" id="IPR050090">
    <property type="entry name" value="Tyrosine_recombinase_XerCD"/>
</dbReference>
<dbReference type="PANTHER" id="PTHR30349:SF81">
    <property type="entry name" value="TYROSINE RECOMBINASE XERC"/>
    <property type="match status" value="1"/>
</dbReference>
<dbReference type="Gene3D" id="1.10.443.10">
    <property type="entry name" value="Intergrase catalytic core"/>
    <property type="match status" value="1"/>
</dbReference>
<name>A0A077PTZ7_XENBV</name>
<keyword evidence="2" id="KW-0229">DNA integration</keyword>
<dbReference type="InterPro" id="IPR002104">
    <property type="entry name" value="Integrase_catalytic"/>
</dbReference>
<protein>
    <submittedName>
        <fullName evidence="6">Putative site-specific recombinase</fullName>
    </submittedName>
</protein>
<dbReference type="HOGENOM" id="CLU_070567_0_0_6"/>
<evidence type="ECO:0000313" key="7">
    <source>
        <dbReference type="Proteomes" id="UP000028493"/>
    </source>
</evidence>
<keyword evidence="1" id="KW-0159">Chromosome partition</keyword>
<dbReference type="InterPro" id="IPR011010">
    <property type="entry name" value="DNA_brk_join_enz"/>
</dbReference>
<dbReference type="RefSeq" id="WP_038196519.1">
    <property type="nucleotide sequence ID" value="NZ_CAWLXS010000232.1"/>
</dbReference>
<dbReference type="GO" id="GO:0015074">
    <property type="term" value="P:DNA integration"/>
    <property type="evidence" value="ECO:0007669"/>
    <property type="project" value="UniProtKB-KW"/>
</dbReference>
<dbReference type="CDD" id="cd00397">
    <property type="entry name" value="DNA_BRE_C"/>
    <property type="match status" value="1"/>
</dbReference>
<reference evidence="6" key="1">
    <citation type="submission" date="2013-07" db="EMBL/GenBank/DDBJ databases">
        <title>Sub-species coevolution in mutualistic symbiosis.</title>
        <authorList>
            <person name="Murfin K."/>
            <person name="Klassen J."/>
            <person name="Lee M."/>
            <person name="Forst S."/>
            <person name="Stock P."/>
            <person name="Goodrich-Blair H."/>
        </authorList>
    </citation>
    <scope>NUCLEOTIDE SEQUENCE [LARGE SCALE GENOMIC DNA]</scope>
    <source>
        <strain evidence="6">Kraussei Becker Underwood</strain>
    </source>
</reference>
<dbReference type="Proteomes" id="UP000028493">
    <property type="component" value="Unassembled WGS sequence"/>
</dbReference>
<organism evidence="6 7">
    <name type="scientific">Xenorhabdus bovienii str. kraussei Becker Underwood</name>
    <dbReference type="NCBI Taxonomy" id="1398204"/>
    <lineage>
        <taxon>Bacteria</taxon>
        <taxon>Pseudomonadati</taxon>
        <taxon>Pseudomonadota</taxon>
        <taxon>Gammaproteobacteria</taxon>
        <taxon>Enterobacterales</taxon>
        <taxon>Morganellaceae</taxon>
        <taxon>Xenorhabdus</taxon>
    </lineage>
</organism>
<evidence type="ECO:0000256" key="2">
    <source>
        <dbReference type="ARBA" id="ARBA00022908"/>
    </source>
</evidence>
<feature type="domain" description="Tyr recombinase" evidence="5">
    <location>
        <begin position="46"/>
        <end position="236"/>
    </location>
</feature>
<dbReference type="PANTHER" id="PTHR30349">
    <property type="entry name" value="PHAGE INTEGRASE-RELATED"/>
    <property type="match status" value="1"/>
</dbReference>
<evidence type="ECO:0000259" key="5">
    <source>
        <dbReference type="PROSITE" id="PS51898"/>
    </source>
</evidence>
<evidence type="ECO:0000256" key="4">
    <source>
        <dbReference type="PIRSR" id="PIRSR004576-50"/>
    </source>
</evidence>
<proteinExistence type="predicted"/>
<keyword evidence="3" id="KW-0233">DNA recombination</keyword>
<evidence type="ECO:0000313" key="6">
    <source>
        <dbReference type="EMBL" id="CDH24102.1"/>
    </source>
</evidence>
<dbReference type="SUPFAM" id="SSF56349">
    <property type="entry name" value="DNA breaking-rejoining enzymes"/>
    <property type="match status" value="1"/>
</dbReference>
<dbReference type="GO" id="GO:0003677">
    <property type="term" value="F:DNA binding"/>
    <property type="evidence" value="ECO:0007669"/>
    <property type="project" value="InterPro"/>
</dbReference>
<dbReference type="InterPro" id="IPR016423">
    <property type="entry name" value="Resolvase_Rsv"/>
</dbReference>
<feature type="active site" description="O-(3'-phospho-DNA)-tyrosine intermediate" evidence="4">
    <location>
        <position position="223"/>
    </location>
</feature>